<dbReference type="PANTHER" id="PTHR10894">
    <property type="entry name" value="NUCLEOLAR PROTEIN 5 NUCLEOLAR PROTEIN NOP5 NOP58"/>
    <property type="match status" value="1"/>
</dbReference>
<dbReference type="GO" id="GO:0030515">
    <property type="term" value="F:snoRNA binding"/>
    <property type="evidence" value="ECO:0007669"/>
    <property type="project" value="InterPro"/>
</dbReference>
<evidence type="ECO:0000313" key="2">
    <source>
        <dbReference type="Proteomes" id="UP000823388"/>
    </source>
</evidence>
<dbReference type="GO" id="GO:0031428">
    <property type="term" value="C:box C/D methylation guide snoRNP complex"/>
    <property type="evidence" value="ECO:0007669"/>
    <property type="project" value="InterPro"/>
</dbReference>
<name>A0A8T0TQ42_PANVG</name>
<dbReference type="AlphaFoldDB" id="A0A8T0TQ42"/>
<dbReference type="InterPro" id="IPR045056">
    <property type="entry name" value="Nop56/Nop58"/>
</dbReference>
<protein>
    <submittedName>
        <fullName evidence="1">Uncharacterized protein</fullName>
    </submittedName>
</protein>
<dbReference type="GO" id="GO:0032040">
    <property type="term" value="C:small-subunit processome"/>
    <property type="evidence" value="ECO:0007669"/>
    <property type="project" value="InterPro"/>
</dbReference>
<comment type="caution">
    <text evidence="1">The sequence shown here is derived from an EMBL/GenBank/DDBJ whole genome shotgun (WGS) entry which is preliminary data.</text>
</comment>
<proteinExistence type="predicted"/>
<keyword evidence="2" id="KW-1185">Reference proteome</keyword>
<gene>
    <name evidence="1" type="ORF">PVAP13_4KG327200</name>
</gene>
<reference evidence="1" key="1">
    <citation type="submission" date="2020-05" db="EMBL/GenBank/DDBJ databases">
        <title>WGS assembly of Panicum virgatum.</title>
        <authorList>
            <person name="Lovell J.T."/>
            <person name="Jenkins J."/>
            <person name="Shu S."/>
            <person name="Juenger T.E."/>
            <person name="Schmutz J."/>
        </authorList>
    </citation>
    <scope>NUCLEOTIDE SEQUENCE</scope>
    <source>
        <strain evidence="1">AP13</strain>
    </source>
</reference>
<sequence length="313" mass="36057">MGRRRVLRSPPAVAQRTEPCLNLPPELARSIADNLGNYGMMMVLFETPSGFAILTIDGVCLYLPDAMENIWANFTVGYRARDVVWLKEFKTFKDKSSAIRLDTGVDSKLSKMIMKWRRRGQTLVVGKPEYKTIIEMNMGIRCLCDESVMKVMWGLKNIMPTLVPEEKSRLTREDRLPMSQGLIKFLNRYGFYIEPEMVNEQIILAACTLLDCELIEQKHCAALKKAGEQIKDVSGINTNGWSLLKLATALMIILYPEENIIAGNPKMMFTDAERLKLQEDVQDYNGKFFKWACQRIYKETRLPIKLDRRLLHY</sequence>
<accession>A0A8T0TQ42</accession>
<dbReference type="EMBL" id="CM029043">
    <property type="protein sequence ID" value="KAG2612970.1"/>
    <property type="molecule type" value="Genomic_DNA"/>
</dbReference>
<evidence type="ECO:0000313" key="1">
    <source>
        <dbReference type="EMBL" id="KAG2612970.1"/>
    </source>
</evidence>
<dbReference type="Proteomes" id="UP000823388">
    <property type="component" value="Chromosome 4K"/>
</dbReference>
<organism evidence="1 2">
    <name type="scientific">Panicum virgatum</name>
    <name type="common">Blackwell switchgrass</name>
    <dbReference type="NCBI Taxonomy" id="38727"/>
    <lineage>
        <taxon>Eukaryota</taxon>
        <taxon>Viridiplantae</taxon>
        <taxon>Streptophyta</taxon>
        <taxon>Embryophyta</taxon>
        <taxon>Tracheophyta</taxon>
        <taxon>Spermatophyta</taxon>
        <taxon>Magnoliopsida</taxon>
        <taxon>Liliopsida</taxon>
        <taxon>Poales</taxon>
        <taxon>Poaceae</taxon>
        <taxon>PACMAD clade</taxon>
        <taxon>Panicoideae</taxon>
        <taxon>Panicodae</taxon>
        <taxon>Paniceae</taxon>
        <taxon>Panicinae</taxon>
        <taxon>Panicum</taxon>
        <taxon>Panicum sect. Hiantes</taxon>
    </lineage>
</organism>
<dbReference type="PANTHER" id="PTHR10894:SF24">
    <property type="entry name" value="OS02G0511800 PROTEIN"/>
    <property type="match status" value="1"/>
</dbReference>